<evidence type="ECO:0000259" key="1">
    <source>
        <dbReference type="Pfam" id="PF13643"/>
    </source>
</evidence>
<dbReference type="Proteomes" id="UP000663629">
    <property type="component" value="Chromosome 2"/>
</dbReference>
<keyword evidence="3" id="KW-1185">Reference proteome</keyword>
<evidence type="ECO:0000313" key="2">
    <source>
        <dbReference type="EMBL" id="QRZ15400.1"/>
    </source>
</evidence>
<name>A0ABX7JMC0_9RHOB</name>
<feature type="domain" description="DUF4145" evidence="1">
    <location>
        <begin position="105"/>
        <end position="204"/>
    </location>
</feature>
<sequence length="245" mass="27423">MHYTCPYCQIRQIVQADQRYVETVHIHVEKNAEGQIGFTIEATTCANPDCAQTTLIGRLRNMRTDAIGRMSPTPGSLESWTLRPQGAARPIPDYIPQAIREDYTEACRIRDLSPKAAATLIRRCLQSMIRDFCNIKKHSLDQEIKALRGAVDAGTAPRGVSDESVDAIDRIRAIGNIGAHMEKDIDLIIPVEPDEAQLLIELTEMLFDEWYIAREKRGARLAALKEMADSKKELRTPQLPPDTGA</sequence>
<gene>
    <name evidence="2" type="ORF">JWJ88_13685</name>
</gene>
<organism evidence="2 3">
    <name type="scientific">Paracoccus methylovorus</name>
    <dbReference type="NCBI Taxonomy" id="2812658"/>
    <lineage>
        <taxon>Bacteria</taxon>
        <taxon>Pseudomonadati</taxon>
        <taxon>Pseudomonadota</taxon>
        <taxon>Alphaproteobacteria</taxon>
        <taxon>Rhodobacterales</taxon>
        <taxon>Paracoccaceae</taxon>
        <taxon>Paracoccus</taxon>
    </lineage>
</organism>
<reference evidence="2 3" key="1">
    <citation type="submission" date="2021-02" db="EMBL/GenBank/DDBJ databases">
        <title>Paracoccus methylovroum sp.nov., a new methanol and methylamine utilizing methylotrophic denitrifer.</title>
        <authorList>
            <person name="Timsy T."/>
            <person name="Behrendt U."/>
            <person name="Ulrich A."/>
            <person name="Spanner T."/>
            <person name="Foesel B.U."/>
            <person name="Horn M.A."/>
            <person name="Kolb S."/>
        </authorList>
    </citation>
    <scope>NUCLEOTIDE SEQUENCE [LARGE SCALE GENOMIC DNA]</scope>
    <source>
        <strain evidence="2 3">H4-D09</strain>
    </source>
</reference>
<accession>A0ABX7JMC0</accession>
<evidence type="ECO:0000313" key="3">
    <source>
        <dbReference type="Proteomes" id="UP000663629"/>
    </source>
</evidence>
<dbReference type="InterPro" id="IPR025285">
    <property type="entry name" value="DUF4145"/>
</dbReference>
<dbReference type="EMBL" id="CP070371">
    <property type="protein sequence ID" value="QRZ15400.1"/>
    <property type="molecule type" value="Genomic_DNA"/>
</dbReference>
<dbReference type="RefSeq" id="WP_205296347.1">
    <property type="nucleotide sequence ID" value="NZ_CP070371.1"/>
</dbReference>
<proteinExistence type="predicted"/>
<dbReference type="Pfam" id="PF13643">
    <property type="entry name" value="DUF4145"/>
    <property type="match status" value="1"/>
</dbReference>
<protein>
    <submittedName>
        <fullName evidence="2">DUF4145 domain-containing protein</fullName>
    </submittedName>
</protein>